<comment type="caution">
    <text evidence="1">The sequence shown here is derived from an EMBL/GenBank/DDBJ whole genome shotgun (WGS) entry which is preliminary data.</text>
</comment>
<proteinExistence type="predicted"/>
<reference evidence="1" key="2">
    <citation type="submission" date="2020-11" db="EMBL/GenBank/DDBJ databases">
        <authorList>
            <person name="McCartney M.A."/>
            <person name="Auch B."/>
            <person name="Kono T."/>
            <person name="Mallez S."/>
            <person name="Becker A."/>
            <person name="Gohl D.M."/>
            <person name="Silverstein K.A.T."/>
            <person name="Koren S."/>
            <person name="Bechman K.B."/>
            <person name="Herman A."/>
            <person name="Abrahante J.E."/>
            <person name="Garbe J."/>
        </authorList>
    </citation>
    <scope>NUCLEOTIDE SEQUENCE</scope>
    <source>
        <strain evidence="1">Duluth1</strain>
        <tissue evidence="1">Whole animal</tissue>
    </source>
</reference>
<accession>A0A9D4GJN5</accession>
<evidence type="ECO:0000313" key="2">
    <source>
        <dbReference type="Proteomes" id="UP000828390"/>
    </source>
</evidence>
<protein>
    <submittedName>
        <fullName evidence="1">Uncharacterized protein</fullName>
    </submittedName>
</protein>
<evidence type="ECO:0000313" key="1">
    <source>
        <dbReference type="EMBL" id="KAH3816285.1"/>
    </source>
</evidence>
<keyword evidence="2" id="KW-1185">Reference proteome</keyword>
<organism evidence="1 2">
    <name type="scientific">Dreissena polymorpha</name>
    <name type="common">Zebra mussel</name>
    <name type="synonym">Mytilus polymorpha</name>
    <dbReference type="NCBI Taxonomy" id="45954"/>
    <lineage>
        <taxon>Eukaryota</taxon>
        <taxon>Metazoa</taxon>
        <taxon>Spiralia</taxon>
        <taxon>Lophotrochozoa</taxon>
        <taxon>Mollusca</taxon>
        <taxon>Bivalvia</taxon>
        <taxon>Autobranchia</taxon>
        <taxon>Heteroconchia</taxon>
        <taxon>Euheterodonta</taxon>
        <taxon>Imparidentia</taxon>
        <taxon>Neoheterodontei</taxon>
        <taxon>Myida</taxon>
        <taxon>Dreissenoidea</taxon>
        <taxon>Dreissenidae</taxon>
        <taxon>Dreissena</taxon>
    </lineage>
</organism>
<dbReference type="AlphaFoldDB" id="A0A9D4GJN5"/>
<dbReference type="EMBL" id="JAIWYP010000005">
    <property type="protein sequence ID" value="KAH3816285.1"/>
    <property type="molecule type" value="Genomic_DNA"/>
</dbReference>
<reference evidence="1" key="1">
    <citation type="journal article" date="2019" name="bioRxiv">
        <title>The Genome of the Zebra Mussel, Dreissena polymorpha: A Resource for Invasive Species Research.</title>
        <authorList>
            <person name="McCartney M.A."/>
            <person name="Auch B."/>
            <person name="Kono T."/>
            <person name="Mallez S."/>
            <person name="Zhang Y."/>
            <person name="Obille A."/>
            <person name="Becker A."/>
            <person name="Abrahante J.E."/>
            <person name="Garbe J."/>
            <person name="Badalamenti J.P."/>
            <person name="Herman A."/>
            <person name="Mangelson H."/>
            <person name="Liachko I."/>
            <person name="Sullivan S."/>
            <person name="Sone E.D."/>
            <person name="Koren S."/>
            <person name="Silverstein K.A.T."/>
            <person name="Beckman K.B."/>
            <person name="Gohl D.M."/>
        </authorList>
    </citation>
    <scope>NUCLEOTIDE SEQUENCE</scope>
    <source>
        <strain evidence="1">Duluth1</strain>
        <tissue evidence="1">Whole animal</tissue>
    </source>
</reference>
<gene>
    <name evidence="1" type="ORF">DPMN_117798</name>
</gene>
<dbReference type="PROSITE" id="PS51257">
    <property type="entry name" value="PROKAR_LIPOPROTEIN"/>
    <property type="match status" value="1"/>
</dbReference>
<sequence>MRCQLRNCVRVLDRKHITMQCFGAVISCTTTKSGIIPTVSRSKSTTRFVGRTTAAMDHPLMLKWSTAVS</sequence>
<dbReference type="Proteomes" id="UP000828390">
    <property type="component" value="Unassembled WGS sequence"/>
</dbReference>
<name>A0A9D4GJN5_DREPO</name>